<dbReference type="GO" id="GO:0051285">
    <property type="term" value="C:cell cortex of cell tip"/>
    <property type="evidence" value="ECO:0007669"/>
    <property type="project" value="TreeGrafter"/>
</dbReference>
<feature type="compositionally biased region" description="Low complexity" evidence="1">
    <location>
        <begin position="842"/>
        <end position="852"/>
    </location>
</feature>
<feature type="compositionally biased region" description="Polar residues" evidence="1">
    <location>
        <begin position="2079"/>
        <end position="2093"/>
    </location>
</feature>
<feature type="transmembrane region" description="Helical" evidence="2">
    <location>
        <begin position="2464"/>
        <end position="2487"/>
    </location>
</feature>
<feature type="compositionally biased region" description="Acidic residues" evidence="1">
    <location>
        <begin position="1570"/>
        <end position="1582"/>
    </location>
</feature>
<proteinExistence type="predicted"/>
<name>A0A5E8BV34_9ASCO</name>
<evidence type="ECO:0000313" key="3">
    <source>
        <dbReference type="EMBL" id="VVT54539.1"/>
    </source>
</evidence>
<sequence>MRKSTQYLPPFSEANETNDIEDFTSKSKSIQPKSCFPQKSSTFEETNNGYTGGVATIYQRASYRPRSSASVGSNLKRKMSHGYSQQQQYFQNFSLPYPYSRDNSRSSSFHSIPISRQHSISTVGTSKQKLILRNNSGSSQNFARNSSILSSQPVDIRSSINSRVLLNKPPQNRSSSIFDPISRKSRPTGILSEERKSLRVIITPEKVTIIDPPLRHKLALSLPSPIMTTYINQNGTIVPTLSGSSLEHTIQVLRRSLLQNKVGILPGLGPKNEPAAPSRNRFFVNDYIDEDEDFEELEEPGIVEDDDDEEKIESLVPLIQFLKTAKYHMVQLQKQYAKHVAASTLKNEKYNSDRKICYDDVFWKYFAMSISTEYLKVEHVPSIYGPKESLFFQTNRSASSSIRLSGSIRVIRRRSSTRTRKNKRKNKKTVTDKPKKKKKASRFRKWFWFKKSKKEDETDLDSNDSSVAVLSESTNFSHSQNLSSFSTENTAETSIESVATPPVSKHTEQLWKDAMSILDSKHTSSRSVNKTTNVQALFNVAVYDHPPVSSSMSRLASDASVDASTNSAGGHCVAASPVLECLVVLYFDKNGIPTRRAVTAETVVLQASGKSGRVMRAARTASLATRNSNRQTGRMGSASAFGSREPGELLQRNEHHRQQFWGAAHGPRYHLSTSIPSRQELELKIPLLSTTTPEKKTSSVVVPPPPKNPKSIIPLNSELLNRPLPPTPDAFPKRLRTGNVVEKPLPHRPNSFIKNPVDVKQDRDNASVVSTPVSLFPQPPPLPPRTQKSKITVATSFESPYPNIVPPILPFAGSAVTIPSTVQIAEPQRPPSAAPTVGLQRPPSTAPSFAPTPQRYYFGRQEPGEFGDPPECETRPVSCSSFKPNLSVKAFHRVERPIVTRPQLQMTSSTPIVEIPIAVNKYYNSADACYKRPSNGPSGFIPASVFSLPQTVPPEPQQKRHPAPLFQLELDDIDDELVQELRDYMSAVQRLDTFLEVNADEEEKEENGQGESGDEMVPISVISSGYPVSDVGHFNPVTTASTPLVSKPLTDQKSLRQCLRGNNSTSSVLSMKNRYSANTLQLQLKQVQLNSPTNFSSSSLLVFPTDVSAENVVKSNSNVKSKRNGEKSQQMAGEVEDQVLPRQRRQERQRLGLKTPLPPMPPVPETEQLVECLTGVVPATVSSLAPPKAKVLKASAREVSTKPLIVEKPNVARFSFRSSEGTDFKQPDVNSGTNWKTTMVNTEQCEPQITKKIQLKADREEGLKSEIEQSRAKNKINCLDNANPRQQSGFNGKFLQNEMGENQVWTKFNQILGISSKVQNISKSAVFSPVPTAVTKAAAIASSAPTAPTAKEQLPHPIQPQLSSQPQLRLHQQSISVGGDVSRQPSEKAEPLDDVVVGNYNIESSQGSIRGQPISTQSHQLHYGSRSQQQQHNCRRSQYNSTRTTTTIATSYEDAELARFLQQTVPLQQELLREVEESPVNSTASVRAGRAEYVRNWVGTGGNLTFGSSVGLTINNDSRRQDSLGEGFNGIAVGTNGSALDGVTDTGDLVKMHSSTRNIVRLSIISDDDYDDDDDCEDDNNGDDSGHNEKRQESLLSLDKAATSAKRDRSSYYLCGFDYLKDEIDTTPQQPDSDLKEGNLTGPTLGNVALFDSSSSNYDGTSSDDEGKRVGPSELSGCDDDGRDYRASYRSFYESIIASYEMFGSSEGDGIGISNGTEISSGSDETGGTVSSSKIGAMSTSDSSESLVPLKISTRDGIRLANNSEPLVRSVIKQESNGSLDKTSLVNSMVDVTKVGSGNGSGSGSGSSGGSKTSMEETEEDVLVDLSQKIEVSNEDVVALHSDESKWTKSGLGRVMSKLRRTKDIGDDEKGSQQQQQQQQQQEQQQQQQSMISISRNDNKKEDVMALMRKINSSTVPEVRDHPVKVPIKVRNTVSKPVITTPLQQPQNYNHHQQKQKPPKQEKHHQVPPHSVQREGRRLTPVSSSKNSVGSLQAQHQKRPEKVDNLQRLQPQGQVKGCRAQPQGKELQGGVEVGRRDYHQSPSRSLGRSNYHYHHQQQQQQQQQPASEIIPNRRATFGSPGSTTRTGLGRVGTNSAALMRPVSQRSEPGLQAAHFQLQQQQQQQQQLRRQQFQAQFQAQFQQHFEQQFALQMQMRRQEQQQQSLANSPAPMGGTGAVMSPVVASPISLSNRDYVGFQPLLPAVCRQMSKPVAAYHYGDYGHAPLRGQSARVRPHLPLSLIKMGFGRSCFISVFPYIGSLGAFFLTLIVVLGSIRSNVLTNVYFLRVDISNLTASSALEMLSGTTVDSSLESAINTIINEETPLPDFYTTALWNYCYGNVSSNSSRTLSKLESLVNLDGKYHVTYCSDPKAMYWFNATQVLLETEGAGSNSSNTTVISETVSDVLTTAIETASNLDDVRKYMGTIEGVSKASFVIYIISLVFLFLTLVVGPFSCSSRGVNCCSTILSLISFALVLVATGLVTGMYTILRNLINNNLGQYGIEASLSSTMLGIAWGGVGAALWATFWWFFSICIGSTHKKHEPEKEPFIPYNNYPPQHPY</sequence>
<keyword evidence="2" id="KW-1133">Transmembrane helix</keyword>
<dbReference type="GO" id="GO:0005886">
    <property type="term" value="C:plasma membrane"/>
    <property type="evidence" value="ECO:0007669"/>
    <property type="project" value="InterPro"/>
</dbReference>
<dbReference type="GO" id="GO:0031505">
    <property type="term" value="P:fungal-type cell wall organization"/>
    <property type="evidence" value="ECO:0007669"/>
    <property type="project" value="TreeGrafter"/>
</dbReference>
<evidence type="ECO:0000256" key="1">
    <source>
        <dbReference type="SAM" id="MobiDB-lite"/>
    </source>
</evidence>
<accession>A0A5E8BV34</accession>
<dbReference type="GeneID" id="43582941"/>
<dbReference type="InterPro" id="IPR009571">
    <property type="entry name" value="SUR7/Rim9-like_fungi"/>
</dbReference>
<feature type="compositionally biased region" description="Polar residues" evidence="1">
    <location>
        <begin position="622"/>
        <end position="634"/>
    </location>
</feature>
<dbReference type="InterPro" id="IPR052413">
    <property type="entry name" value="SUR7_domain"/>
</dbReference>
<feature type="region of interest" description="Disordered" evidence="1">
    <location>
        <begin position="1792"/>
        <end position="1822"/>
    </location>
</feature>
<feature type="region of interest" description="Disordered" evidence="1">
    <location>
        <begin position="1140"/>
        <end position="1163"/>
    </location>
</feature>
<feature type="region of interest" description="Disordered" evidence="1">
    <location>
        <begin position="1714"/>
        <end position="1744"/>
    </location>
</feature>
<feature type="compositionally biased region" description="Low complexity" evidence="1">
    <location>
        <begin position="1873"/>
        <end position="1889"/>
    </location>
</feature>
<organism evidence="3 4">
    <name type="scientific">Magnusiomyces paraingens</name>
    <dbReference type="NCBI Taxonomy" id="2606893"/>
    <lineage>
        <taxon>Eukaryota</taxon>
        <taxon>Fungi</taxon>
        <taxon>Dikarya</taxon>
        <taxon>Ascomycota</taxon>
        <taxon>Saccharomycotina</taxon>
        <taxon>Dipodascomycetes</taxon>
        <taxon>Dipodascales</taxon>
        <taxon>Dipodascaceae</taxon>
        <taxon>Magnusiomyces</taxon>
    </lineage>
</organism>
<feature type="compositionally biased region" description="Low complexity" evidence="1">
    <location>
        <begin position="1652"/>
        <end position="1661"/>
    </location>
</feature>
<gene>
    <name evidence="3" type="ORF">SAPINGB_P004126</name>
</gene>
<feature type="region of interest" description="Disordered" evidence="1">
    <location>
        <begin position="1406"/>
        <end position="1443"/>
    </location>
</feature>
<evidence type="ECO:0000313" key="4">
    <source>
        <dbReference type="Proteomes" id="UP000398389"/>
    </source>
</evidence>
<dbReference type="OrthoDB" id="4480814at2759"/>
<feature type="region of interest" description="Disordered" evidence="1">
    <location>
        <begin position="689"/>
        <end position="734"/>
    </location>
</feature>
<feature type="compositionally biased region" description="Polar residues" evidence="1">
    <location>
        <begin position="26"/>
        <end position="49"/>
    </location>
</feature>
<feature type="region of interest" description="Disordered" evidence="1">
    <location>
        <begin position="1116"/>
        <end position="1135"/>
    </location>
</feature>
<protein>
    <submittedName>
        <fullName evidence="3">Uncharacterized protein</fullName>
    </submittedName>
</protein>
<feature type="region of interest" description="Disordered" evidence="1">
    <location>
        <begin position="1570"/>
        <end position="1592"/>
    </location>
</feature>
<feature type="compositionally biased region" description="Low complexity" evidence="1">
    <location>
        <begin position="1346"/>
        <end position="1374"/>
    </location>
</feature>
<feature type="transmembrane region" description="Helical" evidence="2">
    <location>
        <begin position="2252"/>
        <end position="2273"/>
    </location>
</feature>
<feature type="region of interest" description="Disordered" evidence="1">
    <location>
        <begin position="826"/>
        <end position="852"/>
    </location>
</feature>
<keyword evidence="2" id="KW-0812">Transmembrane</keyword>
<feature type="region of interest" description="Disordered" evidence="1">
    <location>
        <begin position="1"/>
        <end position="49"/>
    </location>
</feature>
<feature type="compositionally biased region" description="Polar residues" evidence="1">
    <location>
        <begin position="1981"/>
        <end position="1995"/>
    </location>
</feature>
<feature type="region of interest" description="Disordered" evidence="1">
    <location>
        <begin position="1346"/>
        <end position="1392"/>
    </location>
</feature>
<feature type="region of interest" description="Disordered" evidence="1">
    <location>
        <begin position="1940"/>
        <end position="2093"/>
    </location>
</feature>
<feature type="transmembrane region" description="Helical" evidence="2">
    <location>
        <begin position="2508"/>
        <end position="2528"/>
    </location>
</feature>
<reference evidence="3 4" key="1">
    <citation type="submission" date="2019-09" db="EMBL/GenBank/DDBJ databases">
        <authorList>
            <person name="Brejova B."/>
        </authorList>
    </citation>
    <scope>NUCLEOTIDE SEQUENCE [LARGE SCALE GENOMIC DNA]</scope>
</reference>
<feature type="region of interest" description="Disordered" evidence="1">
    <location>
        <begin position="1625"/>
        <end position="1681"/>
    </location>
</feature>
<keyword evidence="2" id="KW-0472">Membrane</keyword>
<feature type="compositionally biased region" description="Gly residues" evidence="1">
    <location>
        <begin position="1797"/>
        <end position="1809"/>
    </location>
</feature>
<evidence type="ECO:0000256" key="2">
    <source>
        <dbReference type="SAM" id="Phobius"/>
    </source>
</evidence>
<feature type="compositionally biased region" description="Polar residues" evidence="1">
    <location>
        <begin position="1941"/>
        <end position="1950"/>
    </location>
</feature>
<keyword evidence="4" id="KW-1185">Reference proteome</keyword>
<dbReference type="Proteomes" id="UP000398389">
    <property type="component" value="Unassembled WGS sequence"/>
</dbReference>
<dbReference type="EMBL" id="CABVLU010000003">
    <property type="protein sequence ID" value="VVT54539.1"/>
    <property type="molecule type" value="Genomic_DNA"/>
</dbReference>
<dbReference type="PANTHER" id="PTHR28019:SF2">
    <property type="entry name" value="CELL MEMBRANE PROTEIN YLR413W-RELATED"/>
    <property type="match status" value="1"/>
</dbReference>
<dbReference type="RefSeq" id="XP_031854732.1">
    <property type="nucleotide sequence ID" value="XM_031998841.1"/>
</dbReference>
<feature type="compositionally biased region" description="Polar residues" evidence="1">
    <location>
        <begin position="1406"/>
        <end position="1441"/>
    </location>
</feature>
<feature type="region of interest" description="Disordered" evidence="1">
    <location>
        <begin position="620"/>
        <end position="643"/>
    </location>
</feature>
<feature type="region of interest" description="Disordered" evidence="1">
    <location>
        <begin position="413"/>
        <end position="438"/>
    </location>
</feature>
<dbReference type="PANTHER" id="PTHR28019">
    <property type="entry name" value="CELL MEMBRANE PROTEIN YLR413W-RELATED"/>
    <property type="match status" value="1"/>
</dbReference>
<feature type="transmembrane region" description="Helical" evidence="2">
    <location>
        <begin position="2432"/>
        <end position="2452"/>
    </location>
</feature>
<dbReference type="Pfam" id="PF06687">
    <property type="entry name" value="SUR7"/>
    <property type="match status" value="1"/>
</dbReference>
<feature type="region of interest" description="Disordered" evidence="1">
    <location>
        <begin position="1865"/>
        <end position="1899"/>
    </location>
</feature>